<evidence type="ECO:0000256" key="1">
    <source>
        <dbReference type="SAM" id="MobiDB-lite"/>
    </source>
</evidence>
<keyword evidence="2" id="KW-0472">Membrane</keyword>
<feature type="transmembrane region" description="Helical" evidence="2">
    <location>
        <begin position="136"/>
        <end position="154"/>
    </location>
</feature>
<evidence type="ECO:0000313" key="3">
    <source>
        <dbReference type="EMBL" id="PIR83329.1"/>
    </source>
</evidence>
<evidence type="ECO:0000256" key="2">
    <source>
        <dbReference type="SAM" id="Phobius"/>
    </source>
</evidence>
<gene>
    <name evidence="3" type="ORF">COU19_01190</name>
</gene>
<feature type="transmembrane region" description="Helical" evidence="2">
    <location>
        <begin position="174"/>
        <end position="195"/>
    </location>
</feature>
<evidence type="ECO:0000313" key="4">
    <source>
        <dbReference type="Proteomes" id="UP000230179"/>
    </source>
</evidence>
<dbReference type="Pfam" id="PF18895">
    <property type="entry name" value="T4SS_pilin"/>
    <property type="match status" value="1"/>
</dbReference>
<keyword evidence="2" id="KW-1133">Transmembrane helix</keyword>
<feature type="region of interest" description="Disordered" evidence="1">
    <location>
        <begin position="82"/>
        <end position="109"/>
    </location>
</feature>
<proteinExistence type="predicted"/>
<sequence>MSARNPGLLSRLDVLLVSLAGLILLTGAGFATSARAVETYPAGSVAAQCLDTCPGNCVVVNANDAICETTTGGTGQSVNATPVPPNALPGQDAGGNTVTSGGSGGAAGSVTETPRGVDFTYIGGYFDDFLTVVNDILVPLLIGIAFITFLYGVYKYFILGADDEAELETGRQYVLWGIIGFVVIVSVWGIVWILLTTFSLVPGGYAPPPPVL</sequence>
<reference evidence="4" key="1">
    <citation type="submission" date="2017-09" db="EMBL/GenBank/DDBJ databases">
        <title>Depth-based differentiation of microbial function through sediment-hosted aquifers and enrichment of novel symbionts in the deep terrestrial subsurface.</title>
        <authorList>
            <person name="Probst A.J."/>
            <person name="Ladd B."/>
            <person name="Jarett J.K."/>
            <person name="Geller-Mcgrath D.E."/>
            <person name="Sieber C.M.K."/>
            <person name="Emerson J.B."/>
            <person name="Anantharaman K."/>
            <person name="Thomas B.C."/>
            <person name="Malmstrom R."/>
            <person name="Stieglmeier M."/>
            <person name="Klingl A."/>
            <person name="Woyke T."/>
            <person name="Ryan C.M."/>
            <person name="Banfield J.F."/>
        </authorList>
    </citation>
    <scope>NUCLEOTIDE SEQUENCE [LARGE SCALE GENOMIC DNA]</scope>
</reference>
<organism evidence="3 4">
    <name type="scientific">Candidatus Kaiserbacteria bacterium CG10_big_fil_rev_8_21_14_0_10_56_12</name>
    <dbReference type="NCBI Taxonomy" id="1974611"/>
    <lineage>
        <taxon>Bacteria</taxon>
        <taxon>Candidatus Kaiseribacteriota</taxon>
    </lineage>
</organism>
<protein>
    <submittedName>
        <fullName evidence="3">Uncharacterized protein</fullName>
    </submittedName>
</protein>
<accession>A0A2H0UA94</accession>
<dbReference type="InterPro" id="IPR043993">
    <property type="entry name" value="T4SS_pilin"/>
</dbReference>
<dbReference type="EMBL" id="PFBL01000008">
    <property type="protein sequence ID" value="PIR83329.1"/>
    <property type="molecule type" value="Genomic_DNA"/>
</dbReference>
<dbReference type="Proteomes" id="UP000230179">
    <property type="component" value="Unassembled WGS sequence"/>
</dbReference>
<comment type="caution">
    <text evidence="3">The sequence shown here is derived from an EMBL/GenBank/DDBJ whole genome shotgun (WGS) entry which is preliminary data.</text>
</comment>
<dbReference type="AlphaFoldDB" id="A0A2H0UA94"/>
<keyword evidence="2" id="KW-0812">Transmembrane</keyword>
<name>A0A2H0UA94_9BACT</name>